<evidence type="ECO:0000313" key="2">
    <source>
        <dbReference type="Proteomes" id="UP001596407"/>
    </source>
</evidence>
<sequence>MATVSTPPIDHAKTIFADLGYNVSGDGEEFRAERKWRVVRVTAVTDSDDTPDDGDLRCFVTWDDDASELRNRLRRTDPEYEWAIIGVRDGGDYEVFRAPPSVRTAV</sequence>
<evidence type="ECO:0000313" key="1">
    <source>
        <dbReference type="EMBL" id="MFC7080069.1"/>
    </source>
</evidence>
<accession>A0ABD5WPS6</accession>
<keyword evidence="2" id="KW-1185">Reference proteome</keyword>
<dbReference type="Proteomes" id="UP001596407">
    <property type="component" value="Unassembled WGS sequence"/>
</dbReference>
<dbReference type="AlphaFoldDB" id="A0ABD5WPS6"/>
<proteinExistence type="predicted"/>
<comment type="caution">
    <text evidence="1">The sequence shown here is derived from an EMBL/GenBank/DDBJ whole genome shotgun (WGS) entry which is preliminary data.</text>
</comment>
<name>A0ABD5WPS6_9EURY</name>
<reference evidence="1 2" key="1">
    <citation type="journal article" date="2019" name="Int. J. Syst. Evol. Microbiol.">
        <title>The Global Catalogue of Microorganisms (GCM) 10K type strain sequencing project: providing services to taxonomists for standard genome sequencing and annotation.</title>
        <authorList>
            <consortium name="The Broad Institute Genomics Platform"/>
            <consortium name="The Broad Institute Genome Sequencing Center for Infectious Disease"/>
            <person name="Wu L."/>
            <person name="Ma J."/>
        </authorList>
    </citation>
    <scope>NUCLEOTIDE SEQUENCE [LARGE SCALE GENOMIC DNA]</scope>
    <source>
        <strain evidence="1 2">DT72</strain>
    </source>
</reference>
<dbReference type="RefSeq" id="WP_276282114.1">
    <property type="nucleotide sequence ID" value="NZ_CP119809.1"/>
</dbReference>
<protein>
    <submittedName>
        <fullName evidence="1">Uncharacterized protein</fullName>
    </submittedName>
</protein>
<organism evidence="1 2">
    <name type="scientific">Halorussus caseinilyticus</name>
    <dbReference type="NCBI Taxonomy" id="3034025"/>
    <lineage>
        <taxon>Archaea</taxon>
        <taxon>Methanobacteriati</taxon>
        <taxon>Methanobacteriota</taxon>
        <taxon>Stenosarchaea group</taxon>
        <taxon>Halobacteria</taxon>
        <taxon>Halobacteriales</taxon>
        <taxon>Haladaptataceae</taxon>
        <taxon>Halorussus</taxon>
    </lineage>
</organism>
<dbReference type="Pfam" id="PF23429">
    <property type="entry name" value="DUF7116"/>
    <property type="match status" value="1"/>
</dbReference>
<dbReference type="EMBL" id="JBHSZH010000005">
    <property type="protein sequence ID" value="MFC7080069.1"/>
    <property type="molecule type" value="Genomic_DNA"/>
</dbReference>
<dbReference type="GeneID" id="79303348"/>
<gene>
    <name evidence="1" type="ORF">ACFQJ6_08020</name>
</gene>
<dbReference type="InterPro" id="IPR055540">
    <property type="entry name" value="DUF7116"/>
</dbReference>